<dbReference type="SUPFAM" id="SSF81383">
    <property type="entry name" value="F-box domain"/>
    <property type="match status" value="1"/>
</dbReference>
<evidence type="ECO:0000259" key="1">
    <source>
        <dbReference type="Pfam" id="PF12937"/>
    </source>
</evidence>
<reference evidence="2" key="2">
    <citation type="submission" date="2018-05" db="EMBL/GenBank/DDBJ databases">
        <title>OgluRS3 (Oryza glumaepatula Reference Sequence Version 3).</title>
        <authorList>
            <person name="Zhang J."/>
            <person name="Kudrna D."/>
            <person name="Lee S."/>
            <person name="Talag J."/>
            <person name="Welchert J."/>
            <person name="Wing R.A."/>
        </authorList>
    </citation>
    <scope>NUCLEOTIDE SEQUENCE [LARGE SCALE GENOMIC DNA]</scope>
</reference>
<reference evidence="2" key="1">
    <citation type="submission" date="2015-04" db="UniProtKB">
        <authorList>
            <consortium name="EnsemblPlants"/>
        </authorList>
    </citation>
    <scope>IDENTIFICATION</scope>
</reference>
<dbReference type="PANTHER" id="PTHR36140:SF1">
    <property type="entry name" value="F-BOX DOMAIN CONTAINING PROTEIN, EXPRESSED"/>
    <property type="match status" value="1"/>
</dbReference>
<dbReference type="Gramene" id="OGLUM10G05740.1">
    <property type="protein sequence ID" value="OGLUM10G05740.1"/>
    <property type="gene ID" value="OGLUM10G05740"/>
</dbReference>
<dbReference type="HOGENOM" id="CLU_049527_0_0_1"/>
<dbReference type="eggNOG" id="ENOG502R5QA">
    <property type="taxonomic scope" value="Eukaryota"/>
</dbReference>
<accession>A0A0E0B906</accession>
<evidence type="ECO:0000313" key="3">
    <source>
        <dbReference type="Proteomes" id="UP000026961"/>
    </source>
</evidence>
<organism evidence="2">
    <name type="scientific">Oryza glumipatula</name>
    <dbReference type="NCBI Taxonomy" id="40148"/>
    <lineage>
        <taxon>Eukaryota</taxon>
        <taxon>Viridiplantae</taxon>
        <taxon>Streptophyta</taxon>
        <taxon>Embryophyta</taxon>
        <taxon>Tracheophyta</taxon>
        <taxon>Spermatophyta</taxon>
        <taxon>Magnoliopsida</taxon>
        <taxon>Liliopsida</taxon>
        <taxon>Poales</taxon>
        <taxon>Poaceae</taxon>
        <taxon>BOP clade</taxon>
        <taxon>Oryzoideae</taxon>
        <taxon>Oryzeae</taxon>
        <taxon>Oryzinae</taxon>
        <taxon>Oryza</taxon>
    </lineage>
</organism>
<dbReference type="InterPro" id="IPR036047">
    <property type="entry name" value="F-box-like_dom_sf"/>
</dbReference>
<evidence type="ECO:0000313" key="2">
    <source>
        <dbReference type="EnsemblPlants" id="OGLUM10G05740.1"/>
    </source>
</evidence>
<dbReference type="EnsemblPlants" id="OGLUM10G05740.1">
    <property type="protein sequence ID" value="OGLUM10G05740.1"/>
    <property type="gene ID" value="OGLUM10G05740"/>
</dbReference>
<dbReference type="AlphaFoldDB" id="A0A0E0B906"/>
<dbReference type="CDD" id="cd09917">
    <property type="entry name" value="F-box_SF"/>
    <property type="match status" value="1"/>
</dbReference>
<dbReference type="Gene3D" id="1.20.1280.50">
    <property type="match status" value="1"/>
</dbReference>
<dbReference type="Proteomes" id="UP000026961">
    <property type="component" value="Chromosome 10"/>
</dbReference>
<name>A0A0E0B906_9ORYZ</name>
<keyword evidence="3" id="KW-1185">Reference proteome</keyword>
<dbReference type="PANTHER" id="PTHR36140">
    <property type="entry name" value="F-BOX DOMAIN-CONTAINING PROTEIN-RELATED"/>
    <property type="match status" value="1"/>
</dbReference>
<sequence>MSSPPPPPPTPPCPAAACDDGWLSLSVSTVSGESNQKRLKRGGGGGGGVGGGAVEDDGCPLHDEVLLLVFAECSLETDDLVRCAATCRRWRRLVAGDAEYICRRKPPSRRYVGALAVGFVQQRRQENSSSSSGAPPPPRFVPLPSYSSRFAGGGELDKVFDSGLLSNSRLIASRKGLLVLELRRSSRAAAVRLVVCNPMTGDMTTLPILAGKDRPGHYACALITFDDHEGAPDRLGFVHDPAAFRLLLVYKRRNFTACRSYWSDTKAWDAEGKLSGAKIGGRRLGEMTGAVAVRGSVFWLLKNLLFVVRLGALKATTETFPSKWCSKLCFCYGSPVQNRQLAVTPDGRLCAVQVDRHVTSNNTVRINVISRHDGYGPPTWECDNARDVELNRVLPMANVRRVCLRGVCERSGVVFLAIGADLYNQQPDLALYALDMDKKEARKVAAPPGHCRRLSSSFFGYEMDRVAYLASLSGGESIAS</sequence>
<proteinExistence type="predicted"/>
<dbReference type="Pfam" id="PF12937">
    <property type="entry name" value="F-box-like"/>
    <property type="match status" value="1"/>
</dbReference>
<feature type="domain" description="F-box" evidence="1">
    <location>
        <begin position="63"/>
        <end position="97"/>
    </location>
</feature>
<dbReference type="InterPro" id="IPR001810">
    <property type="entry name" value="F-box_dom"/>
</dbReference>
<protein>
    <recommendedName>
        <fullName evidence="1">F-box domain-containing protein</fullName>
    </recommendedName>
</protein>